<protein>
    <submittedName>
        <fullName evidence="2">Phospholipase C</fullName>
    </submittedName>
</protein>
<dbReference type="PANTHER" id="PTHR31956">
    <property type="entry name" value="NON-SPECIFIC PHOSPHOLIPASE C4-RELATED"/>
    <property type="match status" value="1"/>
</dbReference>
<reference evidence="2 3" key="1">
    <citation type="submission" date="2018-06" db="EMBL/GenBank/DDBJ databases">
        <title>Genomic Encyclopedia of Archaeal and Bacterial Type Strains, Phase II (KMG-II): from individual species to whole genera.</title>
        <authorList>
            <person name="Goeker M."/>
        </authorList>
    </citation>
    <scope>NUCLEOTIDE SEQUENCE [LARGE SCALE GENOMIC DNA]</scope>
    <source>
        <strain evidence="2 3">DSM 19830</strain>
    </source>
</reference>
<sequence length="934" mass="103142">MADVLTRVKVKELRNIPIGFGKAIEYNFTTKFNPSSEIVGGSKQIVVYVRQKGPEPLLIAPVEIQLINPNKLIVSEELTPFLSAKFSTKTALGNIKFPGKTAISVLDDLVDVGSPFDPTLPPPGPPAHLTQFKYTIKDNDPNGAWTIQIKNKGVQSENFEIDISHPDLQLKLEESAVPFSLLNRLLKKVNRLFAVSLKIDKNLTLDFSSKAKKMLGIDKIEIPIGELSTSIDPIKDPLTGLSVGSISVNFSLNNINLESLDLSVIPSDGDAIALAAEVVFETSGNEVNVVGPNVNITKLAVKSELAFKAPFNQSYYEERNLAGKLIASHSPISAAEPTILPTIHAEKFIVFKTQSGINAGAKSAIEKILKANSTKKILKTVAEHFTDMLLFLASGRNNQVFFDLQTTSKDFTVRHYSRPSAKIRLKDSLITTRPTMKVTKIINQSAPSKPSPIPTTSQKTRLHKSIFSSFKFGRFFQKDKASISIKPPTHNAPVKPDSKQIEHIVVLTLENRSFDHMLGYLTQKKNRTDVDGLGAAPNHTNPIPGTNFSHSVFKLTDGAKISVDPGHGVKQVKEQIANGEMSGFVSNYMSKTDIKNDPGSEKLVMGFYDDDTLGMFDFLAENYMICDRWFSSHPGATYPNRFISVMGSAPSINNFEIGGNEAGAVKGDTIFDILTQKNISWNYVESNIAFLRMFDKYRVDEKNIIQRDEWLSKARNGQLPAVSWIDPHIIDLEIEGEADDDHPPANVGKGQLGVKEIYDALKSNDLHWQKTLFIITYDEHGGFYDHVPPHGINGEGNPVVHKIHKDGASHYGLRVPAFIISPWVKPKSVSKTVFDHTSILKTILSNFIGPEGTNKELLGKRTDAANSILSVLDRRPRAVTPSTVANHQFFIAANAPGEINDREVSADSFHDNMLLFGFGSKFRKIVADQIKKKE</sequence>
<proteinExistence type="predicted"/>
<comment type="caution">
    <text evidence="2">The sequence shown here is derived from an EMBL/GenBank/DDBJ whole genome shotgun (WGS) entry which is preliminary data.</text>
</comment>
<dbReference type="SUPFAM" id="SSF53649">
    <property type="entry name" value="Alkaline phosphatase-like"/>
    <property type="match status" value="1"/>
</dbReference>
<organism evidence="2 3">
    <name type="scientific">Algoriphagus chordae</name>
    <dbReference type="NCBI Taxonomy" id="237019"/>
    <lineage>
        <taxon>Bacteria</taxon>
        <taxon>Pseudomonadati</taxon>
        <taxon>Bacteroidota</taxon>
        <taxon>Cytophagia</taxon>
        <taxon>Cytophagales</taxon>
        <taxon>Cyclobacteriaceae</taxon>
        <taxon>Algoriphagus</taxon>
    </lineage>
</organism>
<dbReference type="EMBL" id="QKZT01000022">
    <property type="protein sequence ID" value="PZX47776.1"/>
    <property type="molecule type" value="Genomic_DNA"/>
</dbReference>
<dbReference type="RefSeq" id="WP_111322307.1">
    <property type="nucleotide sequence ID" value="NZ_QKZT01000022.1"/>
</dbReference>
<evidence type="ECO:0000313" key="3">
    <source>
        <dbReference type="Proteomes" id="UP000248882"/>
    </source>
</evidence>
<accession>A0A2W7QKE9</accession>
<dbReference type="Gene3D" id="3.40.720.10">
    <property type="entry name" value="Alkaline Phosphatase, subunit A"/>
    <property type="match status" value="2"/>
</dbReference>
<evidence type="ECO:0000313" key="2">
    <source>
        <dbReference type="EMBL" id="PZX47776.1"/>
    </source>
</evidence>
<dbReference type="OrthoDB" id="980947at2"/>
<dbReference type="GO" id="GO:0009395">
    <property type="term" value="P:phospholipid catabolic process"/>
    <property type="evidence" value="ECO:0007669"/>
    <property type="project" value="TreeGrafter"/>
</dbReference>
<dbReference type="InterPro" id="IPR017850">
    <property type="entry name" value="Alkaline_phosphatase_core_sf"/>
</dbReference>
<dbReference type="PANTHER" id="PTHR31956:SF1">
    <property type="entry name" value="NON-SPECIFIC PHOSPHOLIPASE C1"/>
    <property type="match status" value="1"/>
</dbReference>
<name>A0A2W7QKE9_9BACT</name>
<dbReference type="Pfam" id="PF04185">
    <property type="entry name" value="Phosphoesterase"/>
    <property type="match status" value="1"/>
</dbReference>
<keyword evidence="3" id="KW-1185">Reference proteome</keyword>
<dbReference type="Proteomes" id="UP000248882">
    <property type="component" value="Unassembled WGS sequence"/>
</dbReference>
<dbReference type="AlphaFoldDB" id="A0A2W7QKE9"/>
<keyword evidence="1" id="KW-0378">Hydrolase</keyword>
<gene>
    <name evidence="2" type="ORF">LV85_03760</name>
</gene>
<dbReference type="GO" id="GO:0042578">
    <property type="term" value="F:phosphoric ester hydrolase activity"/>
    <property type="evidence" value="ECO:0007669"/>
    <property type="project" value="UniProtKB-ARBA"/>
</dbReference>
<dbReference type="InterPro" id="IPR007312">
    <property type="entry name" value="Phosphoesterase"/>
</dbReference>
<evidence type="ECO:0000256" key="1">
    <source>
        <dbReference type="ARBA" id="ARBA00022801"/>
    </source>
</evidence>